<protein>
    <submittedName>
        <fullName evidence="7">PurR-regulated permease PerM</fullName>
    </submittedName>
</protein>
<evidence type="ECO:0000256" key="1">
    <source>
        <dbReference type="ARBA" id="ARBA00004141"/>
    </source>
</evidence>
<comment type="similarity">
    <text evidence="2">Belongs to the autoinducer-2 exporter (AI-2E) (TC 2.A.86) family.</text>
</comment>
<comment type="subcellular location">
    <subcellularLocation>
        <location evidence="1">Membrane</location>
        <topology evidence="1">Multi-pass membrane protein</topology>
    </subcellularLocation>
</comment>
<evidence type="ECO:0000256" key="6">
    <source>
        <dbReference type="SAM" id="Phobius"/>
    </source>
</evidence>
<reference evidence="7 8" key="1">
    <citation type="submission" date="2023-07" db="EMBL/GenBank/DDBJ databases">
        <title>Comparative genomics of wheat-associated soil bacteria to identify genetic determinants of phenazine resistance.</title>
        <authorList>
            <person name="Mouncey N."/>
        </authorList>
    </citation>
    <scope>NUCLEOTIDE SEQUENCE [LARGE SCALE GENOMIC DNA]</scope>
    <source>
        <strain evidence="7 8">W4I11</strain>
    </source>
</reference>
<dbReference type="Pfam" id="PF01594">
    <property type="entry name" value="AI-2E_transport"/>
    <property type="match status" value="1"/>
</dbReference>
<feature type="transmembrane region" description="Helical" evidence="6">
    <location>
        <begin position="231"/>
        <end position="249"/>
    </location>
</feature>
<keyword evidence="5 6" id="KW-0472">Membrane</keyword>
<evidence type="ECO:0000256" key="5">
    <source>
        <dbReference type="ARBA" id="ARBA00023136"/>
    </source>
</evidence>
<feature type="transmembrane region" description="Helical" evidence="6">
    <location>
        <begin position="12"/>
        <end position="41"/>
    </location>
</feature>
<dbReference type="EMBL" id="JAUSZT010000003">
    <property type="protein sequence ID" value="MDQ0997059.1"/>
    <property type="molecule type" value="Genomic_DNA"/>
</dbReference>
<evidence type="ECO:0000313" key="7">
    <source>
        <dbReference type="EMBL" id="MDQ0997059.1"/>
    </source>
</evidence>
<feature type="transmembrane region" description="Helical" evidence="6">
    <location>
        <begin position="150"/>
        <end position="169"/>
    </location>
</feature>
<keyword evidence="3 6" id="KW-0812">Transmembrane</keyword>
<sequence length="335" mass="35897">MQTISKPQIASYILALVALVGALQLGLLSALLAGLLVYSLVHMAAPLLGRMGVSNGLTRTLALAILALIFILLVVIGVMRGMVLLTDGSEGIVSLFQKMAEIIDTAQLHLPTWARDYFPSNLEELESFAAAWLRNHAGQLQLVGRDIGVLLIRIILGMVIGGLIALTSVSPTKKPGPLAVALTERAALLSNAFRNIVFSQLRISALNTFFTGIFLAVVLPAFGIHLPLVKTMIAVTFFVGLLPVIGNLISNTVIVIVALSVSFGAAVGSLAFLIIIHKLEYFMNAKIIGSRIKAAAWELLLAMIVFEAWYGIAGLVAAPIYYAYLKDELKLRGLI</sequence>
<name>A0ABU0S8I8_9HYPH</name>
<dbReference type="Proteomes" id="UP001237780">
    <property type="component" value="Unassembled WGS sequence"/>
</dbReference>
<proteinExistence type="inferred from homology"/>
<feature type="transmembrane region" description="Helical" evidence="6">
    <location>
        <begin position="61"/>
        <end position="79"/>
    </location>
</feature>
<evidence type="ECO:0000256" key="3">
    <source>
        <dbReference type="ARBA" id="ARBA00022692"/>
    </source>
</evidence>
<feature type="transmembrane region" description="Helical" evidence="6">
    <location>
        <begin position="255"/>
        <end position="276"/>
    </location>
</feature>
<comment type="caution">
    <text evidence="7">The sequence shown here is derived from an EMBL/GenBank/DDBJ whole genome shotgun (WGS) entry which is preliminary data.</text>
</comment>
<evidence type="ECO:0000313" key="8">
    <source>
        <dbReference type="Proteomes" id="UP001237780"/>
    </source>
</evidence>
<accession>A0ABU0S8I8</accession>
<dbReference type="InterPro" id="IPR002549">
    <property type="entry name" value="AI-2E-like"/>
</dbReference>
<evidence type="ECO:0000256" key="2">
    <source>
        <dbReference type="ARBA" id="ARBA00009773"/>
    </source>
</evidence>
<keyword evidence="4 6" id="KW-1133">Transmembrane helix</keyword>
<evidence type="ECO:0000256" key="4">
    <source>
        <dbReference type="ARBA" id="ARBA00022989"/>
    </source>
</evidence>
<keyword evidence="8" id="KW-1185">Reference proteome</keyword>
<dbReference type="RefSeq" id="WP_307280600.1">
    <property type="nucleotide sequence ID" value="NZ_JAUSZT010000003.1"/>
</dbReference>
<feature type="transmembrane region" description="Helical" evidence="6">
    <location>
        <begin position="297"/>
        <end position="324"/>
    </location>
</feature>
<gene>
    <name evidence="7" type="ORF">QFZ34_002241</name>
</gene>
<feature type="transmembrane region" description="Helical" evidence="6">
    <location>
        <begin position="203"/>
        <end position="224"/>
    </location>
</feature>
<organism evidence="7 8">
    <name type="scientific">Phyllobacterium ifriqiyense</name>
    <dbReference type="NCBI Taxonomy" id="314238"/>
    <lineage>
        <taxon>Bacteria</taxon>
        <taxon>Pseudomonadati</taxon>
        <taxon>Pseudomonadota</taxon>
        <taxon>Alphaproteobacteria</taxon>
        <taxon>Hyphomicrobiales</taxon>
        <taxon>Phyllobacteriaceae</taxon>
        <taxon>Phyllobacterium</taxon>
    </lineage>
</organism>